<dbReference type="GO" id="GO:0042274">
    <property type="term" value="P:ribosomal small subunit biogenesis"/>
    <property type="evidence" value="ECO:0007669"/>
    <property type="project" value="UniProtKB-UniRule"/>
</dbReference>
<dbReference type="Pfam" id="PF01782">
    <property type="entry name" value="RimM"/>
    <property type="match status" value="1"/>
</dbReference>
<feature type="domain" description="RimM N-terminal" evidence="6">
    <location>
        <begin position="18"/>
        <end position="100"/>
    </location>
</feature>
<dbReference type="InterPro" id="IPR009000">
    <property type="entry name" value="Transl_B-barrel_sf"/>
</dbReference>
<dbReference type="PANTHER" id="PTHR33692">
    <property type="entry name" value="RIBOSOME MATURATION FACTOR RIMM"/>
    <property type="match status" value="1"/>
</dbReference>
<dbReference type="AlphaFoldDB" id="A0A3D8ISK4"/>
<comment type="function">
    <text evidence="5">An accessory protein needed during the final step in the assembly of 30S ribosomal subunit, possibly for assembly of the head region. Essential for efficient processing of 16S rRNA. May be needed both before and after RbfA during the maturation of 16S rRNA. It has affinity for free ribosomal 30S subunits but not for 70S ribosomes.</text>
</comment>
<dbReference type="OrthoDB" id="9810331at2"/>
<evidence type="ECO:0000259" key="6">
    <source>
        <dbReference type="Pfam" id="PF01782"/>
    </source>
</evidence>
<dbReference type="GO" id="GO:0006364">
    <property type="term" value="P:rRNA processing"/>
    <property type="evidence" value="ECO:0007669"/>
    <property type="project" value="UniProtKB-UniRule"/>
</dbReference>
<sequence>MDKTTESLSKQSTNNLIQIGKIGRTIGFDGSLRLFVQTDFPTSIAKDTLYYTSHRIYSSVIVQSYTPLPNKDYAKIQFRDITTQEIAKALTNHILYATIEQSRQDCILKDDEFFWFDIIGCDIIESQITLGKVQEIDRIGNTDYMLISTNPHLITTHKLPKTFLLPYIDRFIIQTDIAQKCIYTQNAREILENS</sequence>
<evidence type="ECO:0000256" key="2">
    <source>
        <dbReference type="ARBA" id="ARBA00022517"/>
    </source>
</evidence>
<dbReference type="InterPro" id="IPR036976">
    <property type="entry name" value="RimM_N_sf"/>
</dbReference>
<gene>
    <name evidence="5 8" type="primary">rimM</name>
    <name evidence="8" type="ORF">CQA54_03175</name>
</gene>
<dbReference type="Pfam" id="PF24986">
    <property type="entry name" value="PRC_RimM"/>
    <property type="match status" value="1"/>
</dbReference>
<dbReference type="SUPFAM" id="SSF50346">
    <property type="entry name" value="PRC-barrel domain"/>
    <property type="match status" value="1"/>
</dbReference>
<keyword evidence="1 5" id="KW-0963">Cytoplasm</keyword>
<dbReference type="NCBIfam" id="TIGR02273">
    <property type="entry name" value="16S_RimM"/>
    <property type="match status" value="1"/>
</dbReference>
<comment type="similarity">
    <text evidence="5">Belongs to the RimM family.</text>
</comment>
<protein>
    <recommendedName>
        <fullName evidence="5">Ribosome maturation factor RimM</fullName>
    </recommendedName>
</protein>
<comment type="caution">
    <text evidence="8">The sequence shown here is derived from an EMBL/GenBank/DDBJ whole genome shotgun (WGS) entry which is preliminary data.</text>
</comment>
<dbReference type="InterPro" id="IPR011961">
    <property type="entry name" value="RimM"/>
</dbReference>
<accession>A0A3D8ISK4</accession>
<keyword evidence="2 5" id="KW-0690">Ribosome biogenesis</keyword>
<feature type="domain" description="Ribosome maturation factor RimM PRC barrel" evidence="7">
    <location>
        <begin position="115"/>
        <end position="184"/>
    </location>
</feature>
<dbReference type="Gene3D" id="2.40.30.60">
    <property type="entry name" value="RimM"/>
    <property type="match status" value="1"/>
</dbReference>
<dbReference type="RefSeq" id="WP_115570742.1">
    <property type="nucleotide sequence ID" value="NZ_NXLT01000002.1"/>
</dbReference>
<keyword evidence="4 5" id="KW-0143">Chaperone</keyword>
<comment type="subunit">
    <text evidence="5">Binds ribosomal protein uS19.</text>
</comment>
<keyword evidence="9" id="KW-1185">Reference proteome</keyword>
<dbReference type="GO" id="GO:0043022">
    <property type="term" value="F:ribosome binding"/>
    <property type="evidence" value="ECO:0007669"/>
    <property type="project" value="InterPro"/>
</dbReference>
<comment type="domain">
    <text evidence="5">The PRC barrel domain binds ribosomal protein uS19.</text>
</comment>
<comment type="subcellular location">
    <subcellularLocation>
        <location evidence="5">Cytoplasm</location>
    </subcellularLocation>
</comment>
<reference evidence="8 9" key="1">
    <citation type="submission" date="2018-04" db="EMBL/GenBank/DDBJ databases">
        <title>Novel Campyloabacter and Helicobacter Species and Strains.</title>
        <authorList>
            <person name="Mannion A.J."/>
            <person name="Shen Z."/>
            <person name="Fox J.G."/>
        </authorList>
    </citation>
    <scope>NUCLEOTIDE SEQUENCE [LARGE SCALE GENOMIC DNA]</scope>
    <source>
        <strain evidence="8 9">MIT 12-6600</strain>
    </source>
</reference>
<evidence type="ECO:0000256" key="1">
    <source>
        <dbReference type="ARBA" id="ARBA00022490"/>
    </source>
</evidence>
<evidence type="ECO:0000313" key="8">
    <source>
        <dbReference type="EMBL" id="RDU67936.1"/>
    </source>
</evidence>
<keyword evidence="3 5" id="KW-0698">rRNA processing</keyword>
<evidence type="ECO:0000256" key="5">
    <source>
        <dbReference type="HAMAP-Rule" id="MF_00014"/>
    </source>
</evidence>
<dbReference type="EMBL" id="NXLT01000002">
    <property type="protein sequence ID" value="RDU67936.1"/>
    <property type="molecule type" value="Genomic_DNA"/>
</dbReference>
<proteinExistence type="inferred from homology"/>
<dbReference type="SUPFAM" id="SSF50447">
    <property type="entry name" value="Translation proteins"/>
    <property type="match status" value="1"/>
</dbReference>
<dbReference type="Proteomes" id="UP000256514">
    <property type="component" value="Unassembled WGS sequence"/>
</dbReference>
<evidence type="ECO:0000256" key="3">
    <source>
        <dbReference type="ARBA" id="ARBA00022552"/>
    </source>
</evidence>
<dbReference type="GO" id="GO:0005840">
    <property type="term" value="C:ribosome"/>
    <property type="evidence" value="ECO:0007669"/>
    <property type="project" value="InterPro"/>
</dbReference>
<organism evidence="8 9">
    <name type="scientific">Helicobacter equorum</name>
    <dbReference type="NCBI Taxonomy" id="361872"/>
    <lineage>
        <taxon>Bacteria</taxon>
        <taxon>Pseudomonadati</taxon>
        <taxon>Campylobacterota</taxon>
        <taxon>Epsilonproteobacteria</taxon>
        <taxon>Campylobacterales</taxon>
        <taxon>Helicobacteraceae</taxon>
        <taxon>Helicobacter</taxon>
    </lineage>
</organism>
<dbReference type="PANTHER" id="PTHR33692:SF1">
    <property type="entry name" value="RIBOSOME MATURATION FACTOR RIMM"/>
    <property type="match status" value="1"/>
</dbReference>
<dbReference type="HAMAP" id="MF_00014">
    <property type="entry name" value="Ribosome_mat_RimM"/>
    <property type="match status" value="1"/>
</dbReference>
<dbReference type="InterPro" id="IPR056792">
    <property type="entry name" value="PRC_RimM"/>
</dbReference>
<name>A0A3D8ISK4_9HELI</name>
<evidence type="ECO:0000313" key="9">
    <source>
        <dbReference type="Proteomes" id="UP000256514"/>
    </source>
</evidence>
<evidence type="ECO:0000256" key="4">
    <source>
        <dbReference type="ARBA" id="ARBA00023186"/>
    </source>
</evidence>
<dbReference type="GO" id="GO:0005737">
    <property type="term" value="C:cytoplasm"/>
    <property type="evidence" value="ECO:0007669"/>
    <property type="project" value="UniProtKB-SubCell"/>
</dbReference>
<dbReference type="InterPro" id="IPR011033">
    <property type="entry name" value="PRC_barrel-like_sf"/>
</dbReference>
<evidence type="ECO:0000259" key="7">
    <source>
        <dbReference type="Pfam" id="PF24986"/>
    </source>
</evidence>
<dbReference type="InterPro" id="IPR002676">
    <property type="entry name" value="RimM_N"/>
</dbReference>
<dbReference type="Gene3D" id="2.30.30.240">
    <property type="entry name" value="PRC-barrel domain"/>
    <property type="match status" value="1"/>
</dbReference>